<evidence type="ECO:0000256" key="10">
    <source>
        <dbReference type="ARBA" id="ARBA00023136"/>
    </source>
</evidence>
<dbReference type="SMART" id="SM00388">
    <property type="entry name" value="HisKA"/>
    <property type="match status" value="1"/>
</dbReference>
<dbReference type="PANTHER" id="PTHR45436">
    <property type="entry name" value="SENSOR HISTIDINE KINASE YKOH"/>
    <property type="match status" value="1"/>
</dbReference>
<keyword evidence="6 12" id="KW-0812">Transmembrane</keyword>
<dbReference type="CDD" id="cd00082">
    <property type="entry name" value="HisKA"/>
    <property type="match status" value="1"/>
</dbReference>
<dbReference type="GO" id="GO:0005886">
    <property type="term" value="C:plasma membrane"/>
    <property type="evidence" value="ECO:0007669"/>
    <property type="project" value="UniProtKB-SubCell"/>
</dbReference>
<evidence type="ECO:0000256" key="6">
    <source>
        <dbReference type="ARBA" id="ARBA00022692"/>
    </source>
</evidence>
<dbReference type="InterPro" id="IPR003594">
    <property type="entry name" value="HATPase_dom"/>
</dbReference>
<evidence type="ECO:0000256" key="5">
    <source>
        <dbReference type="ARBA" id="ARBA00022679"/>
    </source>
</evidence>
<sequence length="485" mass="50618">MSRLLDPLGSVRARTTMGATVVVAAALVVMALAVLSLLRANLAGHADLQAEMTARGIAAELATGTPYERLDLDDAEERPVQIVNSSGRVLAVSEDLQAISGTGHPATTPGPGTAALVAADGDTPDEEDPRPGQVSDEILHTAGRVTVNGRTADHRFAAVEATTPAGQTVTVYAGASLATTRDAVAAVGRGMLAGLPLLVAVAAALTWLVTRRALRPVAAIRGELAEITSSGDLARRVPVSRSRDEVAELAHTTNQTLAALECSVARQRAFVADAAHELRTPVASLRTQLEVGAAHPHLLDVAELTEDVVRLQHLAADLLLLARLDAGDRPASPEPVDVAELVRDELRRRPAGARALTIEADVSDAPRVLGSRVRLERVLSNLLDNAERHAASRIRVSLGAGDGATVLRVADDGVGVSPADRERIFERFVRLDEARSRDDGGAGLGLAITRDLVRAHGGDITVGDAPEGGALFEIRFPSSTAPPNG</sequence>
<dbReference type="InterPro" id="IPR003660">
    <property type="entry name" value="HAMP_dom"/>
</dbReference>
<dbReference type="AlphaFoldDB" id="A0A495QGX6"/>
<dbReference type="Pfam" id="PF00512">
    <property type="entry name" value="HisKA"/>
    <property type="match status" value="1"/>
</dbReference>
<evidence type="ECO:0000256" key="3">
    <source>
        <dbReference type="ARBA" id="ARBA00012438"/>
    </source>
</evidence>
<keyword evidence="4" id="KW-0597">Phosphoprotein</keyword>
<keyword evidence="9" id="KW-0902">Two-component regulatory system</keyword>
<dbReference type="Gene3D" id="6.10.340.10">
    <property type="match status" value="1"/>
</dbReference>
<feature type="domain" description="HAMP" evidence="14">
    <location>
        <begin position="211"/>
        <end position="265"/>
    </location>
</feature>
<dbReference type="InterPro" id="IPR004358">
    <property type="entry name" value="Sig_transdc_His_kin-like_C"/>
</dbReference>
<feature type="region of interest" description="Disordered" evidence="11">
    <location>
        <begin position="100"/>
        <end position="134"/>
    </location>
</feature>
<comment type="catalytic activity">
    <reaction evidence="1">
        <text>ATP + protein L-histidine = ADP + protein N-phospho-L-histidine.</text>
        <dbReference type="EC" id="2.7.13.3"/>
    </reaction>
</comment>
<dbReference type="Gene3D" id="1.10.287.130">
    <property type="match status" value="1"/>
</dbReference>
<keyword evidence="5" id="KW-0808">Transferase</keyword>
<evidence type="ECO:0000313" key="16">
    <source>
        <dbReference type="Proteomes" id="UP000274601"/>
    </source>
</evidence>
<dbReference type="EC" id="2.7.13.3" evidence="3"/>
<dbReference type="PROSITE" id="PS50885">
    <property type="entry name" value="HAMP"/>
    <property type="match status" value="1"/>
</dbReference>
<evidence type="ECO:0000259" key="13">
    <source>
        <dbReference type="PROSITE" id="PS50109"/>
    </source>
</evidence>
<dbReference type="SUPFAM" id="SSF55874">
    <property type="entry name" value="ATPase domain of HSP90 chaperone/DNA topoisomerase II/histidine kinase"/>
    <property type="match status" value="1"/>
</dbReference>
<organism evidence="15 16">
    <name type="scientific">Actinomadura pelletieri DSM 43383</name>
    <dbReference type="NCBI Taxonomy" id="1120940"/>
    <lineage>
        <taxon>Bacteria</taxon>
        <taxon>Bacillati</taxon>
        <taxon>Actinomycetota</taxon>
        <taxon>Actinomycetes</taxon>
        <taxon>Streptosporangiales</taxon>
        <taxon>Thermomonosporaceae</taxon>
        <taxon>Actinomadura</taxon>
    </lineage>
</organism>
<dbReference type="InterPro" id="IPR036890">
    <property type="entry name" value="HATPase_C_sf"/>
</dbReference>
<evidence type="ECO:0000256" key="8">
    <source>
        <dbReference type="ARBA" id="ARBA00022989"/>
    </source>
</evidence>
<dbReference type="EMBL" id="RBWU01000006">
    <property type="protein sequence ID" value="RKS71160.1"/>
    <property type="molecule type" value="Genomic_DNA"/>
</dbReference>
<dbReference type="RefSeq" id="WP_211343217.1">
    <property type="nucleotide sequence ID" value="NZ_RBWU01000006.1"/>
</dbReference>
<dbReference type="GO" id="GO:0000155">
    <property type="term" value="F:phosphorelay sensor kinase activity"/>
    <property type="evidence" value="ECO:0007669"/>
    <property type="project" value="InterPro"/>
</dbReference>
<dbReference type="InterPro" id="IPR003661">
    <property type="entry name" value="HisK_dim/P_dom"/>
</dbReference>
<name>A0A495QGX6_9ACTN</name>
<feature type="transmembrane region" description="Helical" evidence="12">
    <location>
        <begin position="20"/>
        <end position="38"/>
    </location>
</feature>
<feature type="domain" description="Histidine kinase" evidence="13">
    <location>
        <begin position="273"/>
        <end position="480"/>
    </location>
</feature>
<dbReference type="SUPFAM" id="SSF47384">
    <property type="entry name" value="Homodimeric domain of signal transducing histidine kinase"/>
    <property type="match status" value="1"/>
</dbReference>
<dbReference type="PRINTS" id="PR00344">
    <property type="entry name" value="BCTRLSENSOR"/>
</dbReference>
<dbReference type="InterPro" id="IPR050428">
    <property type="entry name" value="TCS_sensor_his_kinase"/>
</dbReference>
<dbReference type="Pfam" id="PF00672">
    <property type="entry name" value="HAMP"/>
    <property type="match status" value="1"/>
</dbReference>
<dbReference type="SMART" id="SM00387">
    <property type="entry name" value="HATPase_c"/>
    <property type="match status" value="1"/>
</dbReference>
<dbReference type="InterPro" id="IPR005467">
    <property type="entry name" value="His_kinase_dom"/>
</dbReference>
<feature type="compositionally biased region" description="Low complexity" evidence="11">
    <location>
        <begin position="101"/>
        <end position="115"/>
    </location>
</feature>
<dbReference type="Gene3D" id="3.30.565.10">
    <property type="entry name" value="Histidine kinase-like ATPase, C-terminal domain"/>
    <property type="match status" value="1"/>
</dbReference>
<dbReference type="Pfam" id="PF02518">
    <property type="entry name" value="HATPase_c"/>
    <property type="match status" value="1"/>
</dbReference>
<dbReference type="InterPro" id="IPR036097">
    <property type="entry name" value="HisK_dim/P_sf"/>
</dbReference>
<keyword evidence="10 12" id="KW-0472">Membrane</keyword>
<evidence type="ECO:0000256" key="7">
    <source>
        <dbReference type="ARBA" id="ARBA00022777"/>
    </source>
</evidence>
<keyword evidence="7 15" id="KW-0418">Kinase</keyword>
<evidence type="ECO:0000259" key="14">
    <source>
        <dbReference type="PROSITE" id="PS50885"/>
    </source>
</evidence>
<dbReference type="PANTHER" id="PTHR45436:SF5">
    <property type="entry name" value="SENSOR HISTIDINE KINASE TRCS"/>
    <property type="match status" value="1"/>
</dbReference>
<feature type="transmembrane region" description="Helical" evidence="12">
    <location>
        <begin position="191"/>
        <end position="209"/>
    </location>
</feature>
<keyword evidence="8 12" id="KW-1133">Transmembrane helix</keyword>
<protein>
    <recommendedName>
        <fullName evidence="3">histidine kinase</fullName>
        <ecNumber evidence="3">2.7.13.3</ecNumber>
    </recommendedName>
</protein>
<dbReference type="Proteomes" id="UP000274601">
    <property type="component" value="Unassembled WGS sequence"/>
</dbReference>
<comment type="subcellular location">
    <subcellularLocation>
        <location evidence="2">Cell membrane</location>
    </subcellularLocation>
</comment>
<proteinExistence type="predicted"/>
<evidence type="ECO:0000313" key="15">
    <source>
        <dbReference type="EMBL" id="RKS71160.1"/>
    </source>
</evidence>
<dbReference type="CDD" id="cd00075">
    <property type="entry name" value="HATPase"/>
    <property type="match status" value="1"/>
</dbReference>
<dbReference type="CDD" id="cd06225">
    <property type="entry name" value="HAMP"/>
    <property type="match status" value="1"/>
</dbReference>
<accession>A0A495QGX6</accession>
<evidence type="ECO:0000256" key="2">
    <source>
        <dbReference type="ARBA" id="ARBA00004236"/>
    </source>
</evidence>
<evidence type="ECO:0000256" key="11">
    <source>
        <dbReference type="SAM" id="MobiDB-lite"/>
    </source>
</evidence>
<evidence type="ECO:0000256" key="9">
    <source>
        <dbReference type="ARBA" id="ARBA00023012"/>
    </source>
</evidence>
<reference evidence="15 16" key="1">
    <citation type="submission" date="2018-10" db="EMBL/GenBank/DDBJ databases">
        <title>Genomic Encyclopedia of Archaeal and Bacterial Type Strains, Phase II (KMG-II): from individual species to whole genera.</title>
        <authorList>
            <person name="Goeker M."/>
        </authorList>
    </citation>
    <scope>NUCLEOTIDE SEQUENCE [LARGE SCALE GENOMIC DNA]</scope>
    <source>
        <strain evidence="15 16">DSM 43383</strain>
    </source>
</reference>
<evidence type="ECO:0000256" key="4">
    <source>
        <dbReference type="ARBA" id="ARBA00022553"/>
    </source>
</evidence>
<gene>
    <name evidence="15" type="ORF">BZB76_5646</name>
</gene>
<comment type="caution">
    <text evidence="15">The sequence shown here is derived from an EMBL/GenBank/DDBJ whole genome shotgun (WGS) entry which is preliminary data.</text>
</comment>
<evidence type="ECO:0000256" key="1">
    <source>
        <dbReference type="ARBA" id="ARBA00000085"/>
    </source>
</evidence>
<dbReference type="SMART" id="SM00304">
    <property type="entry name" value="HAMP"/>
    <property type="match status" value="1"/>
</dbReference>
<keyword evidence="16" id="KW-1185">Reference proteome</keyword>
<dbReference type="PROSITE" id="PS50109">
    <property type="entry name" value="HIS_KIN"/>
    <property type="match status" value="1"/>
</dbReference>
<evidence type="ECO:0000256" key="12">
    <source>
        <dbReference type="SAM" id="Phobius"/>
    </source>
</evidence>